<organism evidence="1 2">
    <name type="scientific">Caerostris extrusa</name>
    <name type="common">Bark spider</name>
    <name type="synonym">Caerostris bankana</name>
    <dbReference type="NCBI Taxonomy" id="172846"/>
    <lineage>
        <taxon>Eukaryota</taxon>
        <taxon>Metazoa</taxon>
        <taxon>Ecdysozoa</taxon>
        <taxon>Arthropoda</taxon>
        <taxon>Chelicerata</taxon>
        <taxon>Arachnida</taxon>
        <taxon>Araneae</taxon>
        <taxon>Araneomorphae</taxon>
        <taxon>Entelegynae</taxon>
        <taxon>Araneoidea</taxon>
        <taxon>Araneidae</taxon>
        <taxon>Caerostris</taxon>
    </lineage>
</organism>
<protein>
    <submittedName>
        <fullName evidence="1">Uncharacterized protein</fullName>
    </submittedName>
</protein>
<accession>A0AAV4P9V5</accession>
<gene>
    <name evidence="1" type="ORF">CEXT_614721</name>
</gene>
<keyword evidence="2" id="KW-1185">Reference proteome</keyword>
<sequence>MQHYPILPNGINSSQKRFFRSGIFLKYLDQLQNPYAASQGKFPRVIERKVSGYLSGRMVPDDTPGVVAGASLVSLDQTTCRHMLMTMAALVLL</sequence>
<dbReference type="AlphaFoldDB" id="A0AAV4P9V5"/>
<dbReference type="EMBL" id="BPLR01004305">
    <property type="protein sequence ID" value="GIX93856.1"/>
    <property type="molecule type" value="Genomic_DNA"/>
</dbReference>
<comment type="caution">
    <text evidence="1">The sequence shown here is derived from an EMBL/GenBank/DDBJ whole genome shotgun (WGS) entry which is preliminary data.</text>
</comment>
<proteinExistence type="predicted"/>
<evidence type="ECO:0000313" key="2">
    <source>
        <dbReference type="Proteomes" id="UP001054945"/>
    </source>
</evidence>
<dbReference type="Proteomes" id="UP001054945">
    <property type="component" value="Unassembled WGS sequence"/>
</dbReference>
<name>A0AAV4P9V5_CAEEX</name>
<evidence type="ECO:0000313" key="1">
    <source>
        <dbReference type="EMBL" id="GIX93856.1"/>
    </source>
</evidence>
<reference evidence="1 2" key="1">
    <citation type="submission" date="2021-06" db="EMBL/GenBank/DDBJ databases">
        <title>Caerostris extrusa draft genome.</title>
        <authorList>
            <person name="Kono N."/>
            <person name="Arakawa K."/>
        </authorList>
    </citation>
    <scope>NUCLEOTIDE SEQUENCE [LARGE SCALE GENOMIC DNA]</scope>
</reference>